<comment type="caution">
    <text evidence="1">The sequence shown here is derived from an EMBL/GenBank/DDBJ whole genome shotgun (WGS) entry which is preliminary data.</text>
</comment>
<dbReference type="InterPro" id="IPR032675">
    <property type="entry name" value="LRR_dom_sf"/>
</dbReference>
<dbReference type="SUPFAM" id="SSF52047">
    <property type="entry name" value="RNI-like"/>
    <property type="match status" value="1"/>
</dbReference>
<evidence type="ECO:0000313" key="1">
    <source>
        <dbReference type="EMBL" id="KXT15785.1"/>
    </source>
</evidence>
<keyword evidence="2" id="KW-1185">Reference proteome</keyword>
<sequence length="345" mass="38829">MNDMECNGSQSRTVTRLQDLNDDVLREILDVIPTGRPWQQTLSQAELHGNAPTQKPPSDLVNFCSTCHRLRDLGTSYIFSAASLTPYSNGRQASSSLQLISRSPVASRWVRSFSIVLFHDVPPDFGRNLCAALQHLSAMHDLTLVLPEQSRPLVRTSLQHARLCLPQVKTLAFMPFDTGGHLFHFAGTVLSAFPGLTSLTVRKAFEEALPFFGLDERMREFLSLVCRIHLRNLQSLILQLSGTPSDYVSGFNIHLPNLTFLHLKDFHWAENKEEIAAKLPTSFPKLSYLHLGVKTISDDSQSWEYEREEAAEMLFGGQCKCLQKVCFDGTHDFTRERMSLATTYG</sequence>
<proteinExistence type="predicted"/>
<dbReference type="Proteomes" id="UP000073492">
    <property type="component" value="Unassembled WGS sequence"/>
</dbReference>
<accession>A0A139IM89</accession>
<dbReference type="OrthoDB" id="7862313at2759"/>
<name>A0A139IM89_9PEZI</name>
<dbReference type="Gene3D" id="3.80.10.10">
    <property type="entry name" value="Ribonuclease Inhibitor"/>
    <property type="match status" value="1"/>
</dbReference>
<dbReference type="EMBL" id="LFZO01000050">
    <property type="protein sequence ID" value="KXT15785.1"/>
    <property type="molecule type" value="Genomic_DNA"/>
</dbReference>
<reference evidence="1 2" key="1">
    <citation type="submission" date="2015-07" db="EMBL/GenBank/DDBJ databases">
        <title>Comparative genomics of the Sigatoka disease complex on banana suggests a link between parallel evolutionary changes in Pseudocercospora fijiensis and Pseudocercospora eumusae and increased virulence on the banana host.</title>
        <authorList>
            <person name="Chang T.-C."/>
            <person name="Salvucci A."/>
            <person name="Crous P.W."/>
            <person name="Stergiopoulos I."/>
        </authorList>
    </citation>
    <scope>NUCLEOTIDE SEQUENCE [LARGE SCALE GENOMIC DNA]</scope>
    <source>
        <strain evidence="1 2">CBS 116634</strain>
    </source>
</reference>
<gene>
    <name evidence="1" type="ORF">AC579_6251</name>
</gene>
<organism evidence="1 2">
    <name type="scientific">Pseudocercospora musae</name>
    <dbReference type="NCBI Taxonomy" id="113226"/>
    <lineage>
        <taxon>Eukaryota</taxon>
        <taxon>Fungi</taxon>
        <taxon>Dikarya</taxon>
        <taxon>Ascomycota</taxon>
        <taxon>Pezizomycotina</taxon>
        <taxon>Dothideomycetes</taxon>
        <taxon>Dothideomycetidae</taxon>
        <taxon>Mycosphaerellales</taxon>
        <taxon>Mycosphaerellaceae</taxon>
        <taxon>Pseudocercospora</taxon>
    </lineage>
</organism>
<protein>
    <submittedName>
        <fullName evidence="1">Uncharacterized protein</fullName>
    </submittedName>
</protein>
<dbReference type="AlphaFoldDB" id="A0A139IM89"/>
<evidence type="ECO:0000313" key="2">
    <source>
        <dbReference type="Proteomes" id="UP000073492"/>
    </source>
</evidence>